<dbReference type="RefSeq" id="WP_394845181.1">
    <property type="nucleotide sequence ID" value="NZ_CP089982.1"/>
</dbReference>
<organism evidence="1 2">
    <name type="scientific">Pendulispora brunnea</name>
    <dbReference type="NCBI Taxonomy" id="2905690"/>
    <lineage>
        <taxon>Bacteria</taxon>
        <taxon>Pseudomonadati</taxon>
        <taxon>Myxococcota</taxon>
        <taxon>Myxococcia</taxon>
        <taxon>Myxococcales</taxon>
        <taxon>Sorangiineae</taxon>
        <taxon>Pendulisporaceae</taxon>
        <taxon>Pendulispora</taxon>
    </lineage>
</organism>
<accession>A0ABZ2K7A8</accession>
<dbReference type="InterPro" id="IPR009752">
    <property type="entry name" value="Phage_Mu_GpJ"/>
</dbReference>
<dbReference type="EMBL" id="CP089982">
    <property type="protein sequence ID" value="WXA94571.1"/>
    <property type="molecule type" value="Genomic_DNA"/>
</dbReference>
<proteinExistence type="predicted"/>
<name>A0ABZ2K7A8_9BACT</name>
<protein>
    <submittedName>
        <fullName evidence="1">DUF1320 domain-containing protein</fullName>
    </submittedName>
</protein>
<sequence>MNYATRADLAQYGLTAQALAVFTDEQQERALRGASATADGYLRSRYSLPLADWDDDLRRNVCLLAAYDLMASHGVYPDGIDETLRLRAESAVGWLKSVSSGVVTIAVAETPPVINSPAVMTTRKRGW</sequence>
<evidence type="ECO:0000313" key="2">
    <source>
        <dbReference type="Proteomes" id="UP001379533"/>
    </source>
</evidence>
<reference evidence="1 2" key="1">
    <citation type="submission" date="2021-12" db="EMBL/GenBank/DDBJ databases">
        <title>Discovery of the Pendulisporaceae a myxobacterial family with distinct sporulation behavior and unique specialized metabolism.</title>
        <authorList>
            <person name="Garcia R."/>
            <person name="Popoff A."/>
            <person name="Bader C.D."/>
            <person name="Loehr J."/>
            <person name="Walesch S."/>
            <person name="Walt C."/>
            <person name="Boldt J."/>
            <person name="Bunk B."/>
            <person name="Haeckl F.J.F.P.J."/>
            <person name="Gunesch A.P."/>
            <person name="Birkelbach J."/>
            <person name="Nuebel U."/>
            <person name="Pietschmann T."/>
            <person name="Bach T."/>
            <person name="Mueller R."/>
        </authorList>
    </citation>
    <scope>NUCLEOTIDE SEQUENCE [LARGE SCALE GENOMIC DNA]</scope>
    <source>
        <strain evidence="1 2">MSr12523</strain>
    </source>
</reference>
<dbReference type="Proteomes" id="UP001379533">
    <property type="component" value="Chromosome"/>
</dbReference>
<gene>
    <name evidence="1" type="ORF">LZC95_50165</name>
</gene>
<evidence type="ECO:0000313" key="1">
    <source>
        <dbReference type="EMBL" id="WXA94571.1"/>
    </source>
</evidence>
<keyword evidence="2" id="KW-1185">Reference proteome</keyword>
<dbReference type="Pfam" id="PF07030">
    <property type="entry name" value="Phage_Mu_Gp36"/>
    <property type="match status" value="1"/>
</dbReference>